<keyword evidence="9 10" id="KW-0472">Membrane</keyword>
<evidence type="ECO:0000256" key="2">
    <source>
        <dbReference type="ARBA" id="ARBA00004687"/>
    </source>
</evidence>
<feature type="transmembrane region" description="Helical" evidence="10">
    <location>
        <begin position="128"/>
        <end position="150"/>
    </location>
</feature>
<comment type="pathway">
    <text evidence="2">Glycolipid biosynthesis; glycosylphosphatidylinositol-anchor biosynthesis.</text>
</comment>
<dbReference type="Proteomes" id="UP000758168">
    <property type="component" value="Unassembled WGS sequence"/>
</dbReference>
<comment type="subcellular location">
    <subcellularLocation>
        <location evidence="1">Endoplasmic reticulum membrane</location>
        <topology evidence="1">Multi-pass membrane protein</topology>
    </subcellularLocation>
</comment>
<evidence type="ECO:0000313" key="11">
    <source>
        <dbReference type="EMBL" id="MBP2417713.1"/>
    </source>
</evidence>
<evidence type="ECO:0000313" key="12">
    <source>
        <dbReference type="Proteomes" id="UP000758168"/>
    </source>
</evidence>
<keyword evidence="6 10" id="KW-0812">Transmembrane</keyword>
<protein>
    <recommendedName>
        <fullName evidence="13">Dolichyl-phosphate-mannose-protein mannosyltransferase</fullName>
    </recommendedName>
</protein>
<sequence length="417" mass="45601">MDSALRLGTTLGQLTDRVLGAFGSGFRRFTTWRWWVQVLVVWAVGRLFSLAVVLTVARMQGPNPWTTERPGYLEYVDGWDAGWYHKIFDEGYPRVLPRDAAGALDPNQWAFYPVLPGLAKLVELVTGVGWLVSGPLISLLASLALCLLLYRLFATRAAAGTALTGVALFSFQPAAPILQFGYAESLGLTLLVAVLLCLVHQRWWTAVPLVLVLSLTRPTSAPLALTMLLLAVGWFLYRRQRPVERRQWVGLGVLTAVTGLSTFLWPAVMAVVTGDPDAYFETEAAWHGNAHVLPGELWANIGIRLFGKPLGVLAPVVFVLGLVLVMATRTVRSLGPVMYLWTASYLLYLLGVIAPNGAVFRLMVPAFPLLLAAAMASRSKAYRATLLVACLVAQVVWVAWLWHWSGVGLHGASESNP</sequence>
<feature type="transmembrane region" description="Helical" evidence="10">
    <location>
        <begin position="310"/>
        <end position="327"/>
    </location>
</feature>
<evidence type="ECO:0008006" key="13">
    <source>
        <dbReference type="Google" id="ProtNLM"/>
    </source>
</evidence>
<feature type="transmembrane region" description="Helical" evidence="10">
    <location>
        <begin position="334"/>
        <end position="353"/>
    </location>
</feature>
<accession>A0ABS4Z9I4</accession>
<keyword evidence="12" id="KW-1185">Reference proteome</keyword>
<reference evidence="11 12" key="1">
    <citation type="submission" date="2021-03" db="EMBL/GenBank/DDBJ databases">
        <title>Sequencing the genomes of 1000 actinobacteria strains.</title>
        <authorList>
            <person name="Klenk H.-P."/>
        </authorList>
    </citation>
    <scope>NUCLEOTIDE SEQUENCE [LARGE SCALE GENOMIC DNA]</scope>
    <source>
        <strain evidence="11 12">DSM 12936</strain>
    </source>
</reference>
<feature type="transmembrane region" description="Helical" evidence="10">
    <location>
        <begin position="34"/>
        <end position="57"/>
    </location>
</feature>
<keyword evidence="4" id="KW-0328">Glycosyltransferase</keyword>
<evidence type="ECO:0000256" key="6">
    <source>
        <dbReference type="ARBA" id="ARBA00022692"/>
    </source>
</evidence>
<evidence type="ECO:0000256" key="3">
    <source>
        <dbReference type="ARBA" id="ARBA00022502"/>
    </source>
</evidence>
<evidence type="ECO:0000256" key="8">
    <source>
        <dbReference type="ARBA" id="ARBA00022989"/>
    </source>
</evidence>
<organism evidence="11 12">
    <name type="scientific">Microlunatus capsulatus</name>
    <dbReference type="NCBI Taxonomy" id="99117"/>
    <lineage>
        <taxon>Bacteria</taxon>
        <taxon>Bacillati</taxon>
        <taxon>Actinomycetota</taxon>
        <taxon>Actinomycetes</taxon>
        <taxon>Propionibacteriales</taxon>
        <taxon>Propionibacteriaceae</taxon>
        <taxon>Microlunatus</taxon>
    </lineage>
</organism>
<keyword evidence="8 10" id="KW-1133">Transmembrane helix</keyword>
<dbReference type="PANTHER" id="PTHR12468">
    <property type="entry name" value="GPI MANNOSYLTRANSFERASE 2"/>
    <property type="match status" value="1"/>
</dbReference>
<evidence type="ECO:0000256" key="10">
    <source>
        <dbReference type="SAM" id="Phobius"/>
    </source>
</evidence>
<feature type="transmembrane region" description="Helical" evidence="10">
    <location>
        <begin position="185"/>
        <end position="204"/>
    </location>
</feature>
<feature type="transmembrane region" description="Helical" evidence="10">
    <location>
        <begin position="249"/>
        <end position="272"/>
    </location>
</feature>
<keyword evidence="7" id="KW-0256">Endoplasmic reticulum</keyword>
<evidence type="ECO:0000256" key="7">
    <source>
        <dbReference type="ARBA" id="ARBA00022824"/>
    </source>
</evidence>
<feature type="transmembrane region" description="Helical" evidence="10">
    <location>
        <begin position="359"/>
        <end position="377"/>
    </location>
</feature>
<evidence type="ECO:0000256" key="1">
    <source>
        <dbReference type="ARBA" id="ARBA00004477"/>
    </source>
</evidence>
<comment type="caution">
    <text evidence="11">The sequence shown here is derived from an EMBL/GenBank/DDBJ whole genome shotgun (WGS) entry which is preliminary data.</text>
</comment>
<feature type="transmembrane region" description="Helical" evidence="10">
    <location>
        <begin position="219"/>
        <end position="237"/>
    </location>
</feature>
<evidence type="ECO:0000256" key="9">
    <source>
        <dbReference type="ARBA" id="ARBA00023136"/>
    </source>
</evidence>
<dbReference type="InterPro" id="IPR007315">
    <property type="entry name" value="PIG-V/Gpi18"/>
</dbReference>
<gene>
    <name evidence="11" type="ORF">JOF54_002635</name>
</gene>
<dbReference type="EMBL" id="JAGIOB010000001">
    <property type="protein sequence ID" value="MBP2417713.1"/>
    <property type="molecule type" value="Genomic_DNA"/>
</dbReference>
<dbReference type="PANTHER" id="PTHR12468:SF2">
    <property type="entry name" value="GPI MANNOSYLTRANSFERASE 2"/>
    <property type="match status" value="1"/>
</dbReference>
<evidence type="ECO:0000256" key="5">
    <source>
        <dbReference type="ARBA" id="ARBA00022679"/>
    </source>
</evidence>
<name>A0ABS4Z9I4_9ACTN</name>
<proteinExistence type="predicted"/>
<keyword evidence="3" id="KW-0337">GPI-anchor biosynthesis</keyword>
<evidence type="ECO:0000256" key="4">
    <source>
        <dbReference type="ARBA" id="ARBA00022676"/>
    </source>
</evidence>
<keyword evidence="5" id="KW-0808">Transferase</keyword>
<feature type="transmembrane region" description="Helical" evidence="10">
    <location>
        <begin position="384"/>
        <end position="402"/>
    </location>
</feature>
<dbReference type="RefSeq" id="WP_210056553.1">
    <property type="nucleotide sequence ID" value="NZ_BAAAMH010000038.1"/>
</dbReference>